<gene>
    <name evidence="2" type="ORF">A2975_03950</name>
</gene>
<evidence type="ECO:0000313" key="2">
    <source>
        <dbReference type="EMBL" id="OGM70357.1"/>
    </source>
</evidence>
<comment type="caution">
    <text evidence="2">The sequence shown here is derived from an EMBL/GenBank/DDBJ whole genome shotgun (WGS) entry which is preliminary data.</text>
</comment>
<dbReference type="InterPro" id="IPR015797">
    <property type="entry name" value="NUDIX_hydrolase-like_dom_sf"/>
</dbReference>
<evidence type="ECO:0000313" key="3">
    <source>
        <dbReference type="Proteomes" id="UP000178429"/>
    </source>
</evidence>
<dbReference type="Proteomes" id="UP000178429">
    <property type="component" value="Unassembled WGS sequence"/>
</dbReference>
<dbReference type="PANTHER" id="PTHR43736">
    <property type="entry name" value="ADP-RIBOSE PYROPHOSPHATASE"/>
    <property type="match status" value="1"/>
</dbReference>
<organism evidence="2 3">
    <name type="scientific">Candidatus Woesebacteria bacterium RIFCSPLOWO2_01_FULL_44_14</name>
    <dbReference type="NCBI Taxonomy" id="1802525"/>
    <lineage>
        <taxon>Bacteria</taxon>
        <taxon>Candidatus Woeseibacteriota</taxon>
    </lineage>
</organism>
<dbReference type="CDD" id="cd02883">
    <property type="entry name" value="NUDIX_Hydrolase"/>
    <property type="match status" value="1"/>
</dbReference>
<evidence type="ECO:0000259" key="1">
    <source>
        <dbReference type="PROSITE" id="PS51462"/>
    </source>
</evidence>
<proteinExistence type="predicted"/>
<dbReference type="STRING" id="1802525.A2975_03950"/>
<name>A0A1F8C1Z0_9BACT</name>
<dbReference type="PROSITE" id="PS51462">
    <property type="entry name" value="NUDIX"/>
    <property type="match status" value="1"/>
</dbReference>
<dbReference type="InterPro" id="IPR000086">
    <property type="entry name" value="NUDIX_hydrolase_dom"/>
</dbReference>
<dbReference type="EMBL" id="MGHL01000006">
    <property type="protein sequence ID" value="OGM70357.1"/>
    <property type="molecule type" value="Genomic_DNA"/>
</dbReference>
<protein>
    <recommendedName>
        <fullName evidence="1">Nudix hydrolase domain-containing protein</fullName>
    </recommendedName>
</protein>
<dbReference type="SUPFAM" id="SSF55811">
    <property type="entry name" value="Nudix"/>
    <property type="match status" value="1"/>
</dbReference>
<sequence length="138" mass="15775">MPYKIFKEIYSKVPRLCVDLIIKTKQGIIMSKRNISPEKGKWHFPGGTVLFGEKLRQTIKRVADEETGLKLKVLKIIGAVEYQPPSVHGHVISLAFWCEPISGQLRGSQQGKEIKYFKSIPTDTIKEQVVFLEKHKIL</sequence>
<dbReference type="Pfam" id="PF00293">
    <property type="entry name" value="NUDIX"/>
    <property type="match status" value="1"/>
</dbReference>
<accession>A0A1F8C1Z0</accession>
<feature type="domain" description="Nudix hydrolase" evidence="1">
    <location>
        <begin position="13"/>
        <end position="138"/>
    </location>
</feature>
<dbReference type="Gene3D" id="3.90.79.10">
    <property type="entry name" value="Nucleoside Triphosphate Pyrophosphohydrolase"/>
    <property type="match status" value="1"/>
</dbReference>
<reference evidence="2 3" key="1">
    <citation type="journal article" date="2016" name="Nat. Commun.">
        <title>Thousands of microbial genomes shed light on interconnected biogeochemical processes in an aquifer system.</title>
        <authorList>
            <person name="Anantharaman K."/>
            <person name="Brown C.T."/>
            <person name="Hug L.A."/>
            <person name="Sharon I."/>
            <person name="Castelle C.J."/>
            <person name="Probst A.J."/>
            <person name="Thomas B.C."/>
            <person name="Singh A."/>
            <person name="Wilkins M.J."/>
            <person name="Karaoz U."/>
            <person name="Brodie E.L."/>
            <person name="Williams K.H."/>
            <person name="Hubbard S.S."/>
            <person name="Banfield J.F."/>
        </authorList>
    </citation>
    <scope>NUCLEOTIDE SEQUENCE [LARGE SCALE GENOMIC DNA]</scope>
</reference>
<dbReference type="PANTHER" id="PTHR43736:SF1">
    <property type="entry name" value="DIHYDRONEOPTERIN TRIPHOSPHATE DIPHOSPHATASE"/>
    <property type="match status" value="1"/>
</dbReference>
<dbReference type="AlphaFoldDB" id="A0A1F8C1Z0"/>